<organism evidence="3 4">
    <name type="scientific">Paspalum notatum var. saurae</name>
    <dbReference type="NCBI Taxonomy" id="547442"/>
    <lineage>
        <taxon>Eukaryota</taxon>
        <taxon>Viridiplantae</taxon>
        <taxon>Streptophyta</taxon>
        <taxon>Embryophyta</taxon>
        <taxon>Tracheophyta</taxon>
        <taxon>Spermatophyta</taxon>
        <taxon>Magnoliopsida</taxon>
        <taxon>Liliopsida</taxon>
        <taxon>Poales</taxon>
        <taxon>Poaceae</taxon>
        <taxon>PACMAD clade</taxon>
        <taxon>Panicoideae</taxon>
        <taxon>Andropogonodae</taxon>
        <taxon>Paspaleae</taxon>
        <taxon>Paspalinae</taxon>
        <taxon>Paspalum</taxon>
    </lineage>
</organism>
<gene>
    <name evidence="3" type="ORF">U9M48_010951</name>
</gene>
<feature type="domain" description="BPL/LPL catalytic" evidence="2">
    <location>
        <begin position="93"/>
        <end position="230"/>
    </location>
</feature>
<evidence type="ECO:0000313" key="4">
    <source>
        <dbReference type="Proteomes" id="UP001341281"/>
    </source>
</evidence>
<dbReference type="AlphaFoldDB" id="A0AAQ3SUL9"/>
<feature type="compositionally biased region" description="Basic and acidic residues" evidence="1">
    <location>
        <begin position="49"/>
        <end position="62"/>
    </location>
</feature>
<accession>A0AAQ3SUL9</accession>
<dbReference type="EMBL" id="CP144746">
    <property type="protein sequence ID" value="WVZ61010.1"/>
    <property type="molecule type" value="Genomic_DNA"/>
</dbReference>
<name>A0AAQ3SUL9_PASNO</name>
<reference evidence="3 4" key="1">
    <citation type="submission" date="2024-02" db="EMBL/GenBank/DDBJ databases">
        <title>High-quality chromosome-scale genome assembly of Pensacola bahiagrass (Paspalum notatum Flugge var. saurae).</title>
        <authorList>
            <person name="Vega J.M."/>
            <person name="Podio M."/>
            <person name="Orjuela J."/>
            <person name="Siena L.A."/>
            <person name="Pessino S.C."/>
            <person name="Combes M.C."/>
            <person name="Mariac C."/>
            <person name="Albertini E."/>
            <person name="Pupilli F."/>
            <person name="Ortiz J.P.A."/>
            <person name="Leblanc O."/>
        </authorList>
    </citation>
    <scope>NUCLEOTIDE SEQUENCE [LARGE SCALE GENOMIC DNA]</scope>
    <source>
        <strain evidence="3">R1</strain>
        <tissue evidence="3">Leaf</tissue>
    </source>
</reference>
<dbReference type="InterPro" id="IPR004143">
    <property type="entry name" value="BPL_LPL_catalytic"/>
</dbReference>
<dbReference type="PANTHER" id="PTHR43506:SF1">
    <property type="entry name" value="BPL_LPL CATALYTIC DOMAIN-CONTAINING PROTEIN"/>
    <property type="match status" value="1"/>
</dbReference>
<dbReference type="Proteomes" id="UP001341281">
    <property type="component" value="Chromosome 02"/>
</dbReference>
<dbReference type="PANTHER" id="PTHR43506">
    <property type="entry name" value="BIOTIN/LIPOATE A/B PROTEIN LIGASE FAMILY"/>
    <property type="match status" value="1"/>
</dbReference>
<proteinExistence type="predicted"/>
<protein>
    <recommendedName>
        <fullName evidence="2">BPL/LPL catalytic domain-containing protein</fullName>
    </recommendedName>
</protein>
<keyword evidence="4" id="KW-1185">Reference proteome</keyword>
<dbReference type="SUPFAM" id="SSF55681">
    <property type="entry name" value="Class II aaRS and biotin synthetases"/>
    <property type="match status" value="1"/>
</dbReference>
<sequence length="313" mass="34452">MEEETTLPVAAGHEGGGDGGTAASQARWIGYEEEAEGERSEGGMGSRVDSGEREHSSGEKTRIGMNDLDGLAGACGTARPLMRLVNMSGMPILRQLQVEECLLRRTTDNWCIINDGTAPPSIVLGSRGSVLEFVEIQSVLRDRVPVVKRFSRGGTVVVDHGTVFVTLICNHRAVAGLESFPRDIMSWSSQLYGKVLCVSSHSKFGGNAQYIATKRWLHHTSFLWDYDNMDYLKIPKCAPEYRLGRSHTDFLCRMKDYIPSRSFFLCQPCALPPMFFADEKSSRVEAGSVCRAVNTSPSRSQAKSQVLKSVHAL</sequence>
<evidence type="ECO:0000259" key="2">
    <source>
        <dbReference type="Pfam" id="PF21948"/>
    </source>
</evidence>
<evidence type="ECO:0000256" key="1">
    <source>
        <dbReference type="SAM" id="MobiDB-lite"/>
    </source>
</evidence>
<evidence type="ECO:0000313" key="3">
    <source>
        <dbReference type="EMBL" id="WVZ61010.1"/>
    </source>
</evidence>
<dbReference type="InterPro" id="IPR045864">
    <property type="entry name" value="aa-tRNA-synth_II/BPL/LPL"/>
</dbReference>
<dbReference type="Pfam" id="PF21948">
    <property type="entry name" value="LplA-B_cat"/>
    <property type="match status" value="1"/>
</dbReference>
<dbReference type="Gene3D" id="3.30.930.10">
    <property type="entry name" value="Bira Bifunctional Protein, Domain 2"/>
    <property type="match status" value="1"/>
</dbReference>
<dbReference type="InterPro" id="IPR053264">
    <property type="entry name" value="Lipoate-ligase_2_inactive"/>
</dbReference>
<feature type="region of interest" description="Disordered" evidence="1">
    <location>
        <begin position="1"/>
        <end position="64"/>
    </location>
</feature>